<evidence type="ECO:0000313" key="1">
    <source>
        <dbReference type="EMBL" id="GJS97545.1"/>
    </source>
</evidence>
<reference evidence="1" key="2">
    <citation type="submission" date="2022-01" db="EMBL/GenBank/DDBJ databases">
        <authorList>
            <person name="Yamashiro T."/>
            <person name="Shiraishi A."/>
            <person name="Satake H."/>
            <person name="Nakayama K."/>
        </authorList>
    </citation>
    <scope>NUCLEOTIDE SEQUENCE</scope>
</reference>
<gene>
    <name evidence="1" type="ORF">Tco_0804513</name>
</gene>
<dbReference type="Proteomes" id="UP001151760">
    <property type="component" value="Unassembled WGS sequence"/>
</dbReference>
<protein>
    <submittedName>
        <fullName evidence="1">Uncharacterized protein</fullName>
    </submittedName>
</protein>
<proteinExistence type="predicted"/>
<sequence>MLHQQWVSLALVVHLDYDNGSKSKGMRRGKNGNIGIVGSSSTFGCSHPDAYYDNGICGGTNVNETETSQHARGSQQTIPNHPSQRPMITLYYGGAIAHLPGTYTLTGSSAMYSALEKVNINVGINAERKLGYGDRILHMGNGAQQLLKPYERMEIVLESDLISKNSVGEIAGGSLSCLCCKVHKARCEFAQIDLVSRFINRIRGSSSGLIVEHILRAVNEEQRKQNLPLRCIATQSASTWGVRSCMESSLD</sequence>
<comment type="caution">
    <text evidence="1">The sequence shown here is derived from an EMBL/GenBank/DDBJ whole genome shotgun (WGS) entry which is preliminary data.</text>
</comment>
<name>A0ABQ5A4I1_9ASTR</name>
<evidence type="ECO:0000313" key="2">
    <source>
        <dbReference type="Proteomes" id="UP001151760"/>
    </source>
</evidence>
<keyword evidence="2" id="KW-1185">Reference proteome</keyword>
<reference evidence="1" key="1">
    <citation type="journal article" date="2022" name="Int. J. Mol. Sci.">
        <title>Draft Genome of Tanacetum Coccineum: Genomic Comparison of Closely Related Tanacetum-Family Plants.</title>
        <authorList>
            <person name="Yamashiro T."/>
            <person name="Shiraishi A."/>
            <person name="Nakayama K."/>
            <person name="Satake H."/>
        </authorList>
    </citation>
    <scope>NUCLEOTIDE SEQUENCE</scope>
</reference>
<accession>A0ABQ5A4I1</accession>
<dbReference type="EMBL" id="BQNB010011971">
    <property type="protein sequence ID" value="GJS97545.1"/>
    <property type="molecule type" value="Genomic_DNA"/>
</dbReference>
<organism evidence="1 2">
    <name type="scientific">Tanacetum coccineum</name>
    <dbReference type="NCBI Taxonomy" id="301880"/>
    <lineage>
        <taxon>Eukaryota</taxon>
        <taxon>Viridiplantae</taxon>
        <taxon>Streptophyta</taxon>
        <taxon>Embryophyta</taxon>
        <taxon>Tracheophyta</taxon>
        <taxon>Spermatophyta</taxon>
        <taxon>Magnoliopsida</taxon>
        <taxon>eudicotyledons</taxon>
        <taxon>Gunneridae</taxon>
        <taxon>Pentapetalae</taxon>
        <taxon>asterids</taxon>
        <taxon>campanulids</taxon>
        <taxon>Asterales</taxon>
        <taxon>Asteraceae</taxon>
        <taxon>Asteroideae</taxon>
        <taxon>Anthemideae</taxon>
        <taxon>Anthemidinae</taxon>
        <taxon>Tanacetum</taxon>
    </lineage>
</organism>